<evidence type="ECO:0000256" key="1">
    <source>
        <dbReference type="ARBA" id="ARBA00022737"/>
    </source>
</evidence>
<reference evidence="6" key="1">
    <citation type="submission" date="2020-03" db="EMBL/GenBank/DDBJ databases">
        <authorList>
            <person name="Chebbi M.A."/>
            <person name="Drezen J.M."/>
        </authorList>
    </citation>
    <scope>NUCLEOTIDE SEQUENCE</scope>
    <source>
        <tissue evidence="6">Whole body</tissue>
    </source>
</reference>
<keyword evidence="2 3" id="KW-0802">TPR repeat</keyword>
<dbReference type="AlphaFoldDB" id="A0A8J5QZ96"/>
<evidence type="ECO:0000259" key="5">
    <source>
        <dbReference type="Pfam" id="PF13877"/>
    </source>
</evidence>
<feature type="coiled-coil region" evidence="4">
    <location>
        <begin position="196"/>
        <end position="223"/>
    </location>
</feature>
<reference evidence="6" key="2">
    <citation type="submission" date="2021-04" db="EMBL/GenBank/DDBJ databases">
        <title>Genome-wide patterns of bracovirus chromosomal integration into multiple host tissues during parasitism.</title>
        <authorList>
            <person name="Chebbi M.A.C."/>
        </authorList>
    </citation>
    <scope>NUCLEOTIDE SEQUENCE</scope>
    <source>
        <tissue evidence="6">Whole body</tissue>
    </source>
</reference>
<dbReference type="PROSITE" id="PS50005">
    <property type="entry name" value="TPR"/>
    <property type="match status" value="2"/>
</dbReference>
<feature type="repeat" description="TPR" evidence="3">
    <location>
        <begin position="122"/>
        <end position="155"/>
    </location>
</feature>
<evidence type="ECO:0000256" key="2">
    <source>
        <dbReference type="ARBA" id="ARBA00022803"/>
    </source>
</evidence>
<dbReference type="InterPro" id="IPR025986">
    <property type="entry name" value="RPAP3-like_C"/>
</dbReference>
<keyword evidence="4" id="KW-0175">Coiled coil</keyword>
<dbReference type="OrthoDB" id="2942533at2759"/>
<dbReference type="InterPro" id="IPR019734">
    <property type="entry name" value="TPR_rpt"/>
</dbReference>
<dbReference type="Proteomes" id="UP000729913">
    <property type="component" value="Unassembled WGS sequence"/>
</dbReference>
<organism evidence="6 7">
    <name type="scientific">Cotesia typhae</name>
    <dbReference type="NCBI Taxonomy" id="2053667"/>
    <lineage>
        <taxon>Eukaryota</taxon>
        <taxon>Metazoa</taxon>
        <taxon>Ecdysozoa</taxon>
        <taxon>Arthropoda</taxon>
        <taxon>Hexapoda</taxon>
        <taxon>Insecta</taxon>
        <taxon>Pterygota</taxon>
        <taxon>Neoptera</taxon>
        <taxon>Endopterygota</taxon>
        <taxon>Hymenoptera</taxon>
        <taxon>Apocrita</taxon>
        <taxon>Ichneumonoidea</taxon>
        <taxon>Braconidae</taxon>
        <taxon>Microgastrinae</taxon>
        <taxon>Cotesia</taxon>
    </lineage>
</organism>
<evidence type="ECO:0000313" key="7">
    <source>
        <dbReference type="Proteomes" id="UP000729913"/>
    </source>
</evidence>
<dbReference type="GO" id="GO:0101031">
    <property type="term" value="C:protein folding chaperone complex"/>
    <property type="evidence" value="ECO:0007669"/>
    <property type="project" value="TreeGrafter"/>
</dbReference>
<evidence type="ECO:0000313" key="6">
    <source>
        <dbReference type="EMBL" id="KAG8041726.1"/>
    </source>
</evidence>
<accession>A0A8J5QZ96</accession>
<comment type="caution">
    <text evidence="6">The sequence shown here is derived from an EMBL/GenBank/DDBJ whole genome shotgun (WGS) entry which is preliminary data.</text>
</comment>
<proteinExistence type="predicted"/>
<name>A0A8J5QZ96_9HYME</name>
<dbReference type="PANTHER" id="PTHR46423:SF1">
    <property type="entry name" value="RNA POLYMERASE II-ASSOCIATED PROTEIN 3"/>
    <property type="match status" value="1"/>
</dbReference>
<feature type="domain" description="RNA-polymerase II-associated protein 3-like C-terminal" evidence="5">
    <location>
        <begin position="391"/>
        <end position="478"/>
    </location>
</feature>
<dbReference type="SMART" id="SM00028">
    <property type="entry name" value="TPR"/>
    <property type="match status" value="3"/>
</dbReference>
<feature type="repeat" description="TPR" evidence="3">
    <location>
        <begin position="190"/>
        <end position="223"/>
    </location>
</feature>
<evidence type="ECO:0000256" key="3">
    <source>
        <dbReference type="PROSITE-ProRule" id="PRU00339"/>
    </source>
</evidence>
<feature type="coiled-coil region" evidence="4">
    <location>
        <begin position="20"/>
        <end position="47"/>
    </location>
</feature>
<dbReference type="PANTHER" id="PTHR46423">
    <property type="entry name" value="RNA POLYMERASE II-ASSOCIATED PROTEIN 3"/>
    <property type="match status" value="1"/>
</dbReference>
<dbReference type="Pfam" id="PF13181">
    <property type="entry name" value="TPR_8"/>
    <property type="match status" value="1"/>
</dbReference>
<keyword evidence="7" id="KW-1185">Reference proteome</keyword>
<dbReference type="EMBL" id="JAAOIC020000006">
    <property type="protein sequence ID" value="KAG8041726.1"/>
    <property type="molecule type" value="Genomic_DNA"/>
</dbReference>
<evidence type="ECO:0000256" key="4">
    <source>
        <dbReference type="SAM" id="Coils"/>
    </source>
</evidence>
<keyword evidence="1" id="KW-0677">Repeat</keyword>
<dbReference type="Pfam" id="PF13877">
    <property type="entry name" value="RPAP3_C"/>
    <property type="match status" value="1"/>
</dbReference>
<gene>
    <name evidence="6" type="ORF">G9C98_007030</name>
</gene>
<dbReference type="InterPro" id="IPR051966">
    <property type="entry name" value="RPAP3"/>
</dbReference>
<sequence>MNKDKSIEIQKQVRDNSSDLRTEFLDMKHWEEQMKKAEAELTSTDDSHQILPPIRKKKSSRIKSKTKENGTKAKRIKSYDYSAWDNFDADKACEEIEKENESEDSGDESLSKEDLEKKYDEAVIQKVLGNKYVTEKKWDKAMACYNEAIKIFPYDAVFYANRALCHLKMDNLYSAEADCTAALQHDEHYVKAYHRRATARMALKQYKEAISDLEKLLTLEKDNKEAKKMLEMARKYLSKSTISLTAEISSLDKKDEAESKERNNKVIEKTVKVENEVENKIEEKKENKIEEIKVPESKSVIKFREWLPIIDKDVDIVKPINKLPHQRIKKPLKSIPVNITDFTKWSDGKEPTKSSKISTDTESLNKVVNNNNNEVENKNIKNEIEVILAVPRTSVQFCVAWRKNKSPEFRYKYLKQLSANSIPTLFQDSMESDTFSEILTILKTYFIDHGDPVYDYLKYLSEIKRFRTLIMFLGKKEKEVLTDLFDYCKSCEGRSNETITDLRKKYEL</sequence>
<protein>
    <recommendedName>
        <fullName evidence="5">RNA-polymerase II-associated protein 3-like C-terminal domain-containing protein</fullName>
    </recommendedName>
</protein>